<dbReference type="EMBL" id="CP054622">
    <property type="protein sequence ID" value="QKS54779.1"/>
    <property type="molecule type" value="Genomic_DNA"/>
</dbReference>
<keyword evidence="3" id="KW-1185">Reference proteome</keyword>
<dbReference type="AlphaFoldDB" id="A0A6N1ATT8"/>
<keyword evidence="1" id="KW-0472">Membrane</keyword>
<dbReference type="RefSeq" id="WP_136706012.1">
    <property type="nucleotide sequence ID" value="NZ_BSOV01000001.1"/>
</dbReference>
<sequence length="98" mass="10381">MLYVFGLAILMVGLPEIGMGGEQWINLFVATIVVNPLFLVVSVSLPRIGSWTRRLLGNTKADNVAGGLVLNWLGNVFTIAAGAVALSIILGIAKIFNV</sequence>
<dbReference type="Proteomes" id="UP000509702">
    <property type="component" value="Plasmid unnamed7"/>
</dbReference>
<evidence type="ECO:0000313" key="3">
    <source>
        <dbReference type="Proteomes" id="UP000509702"/>
    </source>
</evidence>
<feature type="transmembrane region" description="Helical" evidence="1">
    <location>
        <begin position="25"/>
        <end position="48"/>
    </location>
</feature>
<evidence type="ECO:0000256" key="1">
    <source>
        <dbReference type="SAM" id="Phobius"/>
    </source>
</evidence>
<keyword evidence="1" id="KW-0812">Transmembrane</keyword>
<evidence type="ECO:0000313" key="2">
    <source>
        <dbReference type="EMBL" id="QKS54779.1"/>
    </source>
</evidence>
<keyword evidence="2" id="KW-0614">Plasmid</keyword>
<proteinExistence type="predicted"/>
<geneLocation type="plasmid" evidence="2 3">
    <name>unnamed7</name>
</geneLocation>
<dbReference type="KEGG" id="aoz:HUE56_30230"/>
<gene>
    <name evidence="2" type="ORF">HUE56_30230</name>
</gene>
<organism evidence="2 3">
    <name type="scientific">Azospirillum oryzae</name>
    <dbReference type="NCBI Taxonomy" id="286727"/>
    <lineage>
        <taxon>Bacteria</taxon>
        <taxon>Pseudomonadati</taxon>
        <taxon>Pseudomonadota</taxon>
        <taxon>Alphaproteobacteria</taxon>
        <taxon>Rhodospirillales</taxon>
        <taxon>Azospirillaceae</taxon>
        <taxon>Azospirillum</taxon>
    </lineage>
</organism>
<accession>A0A6N1ATT8</accession>
<keyword evidence="1" id="KW-1133">Transmembrane helix</keyword>
<protein>
    <submittedName>
        <fullName evidence="2">Uncharacterized protein</fullName>
    </submittedName>
</protein>
<reference evidence="2 3" key="1">
    <citation type="submission" date="2020-06" db="EMBL/GenBank/DDBJ databases">
        <title>Complete genome of Azosprillum oryzae KACC14407.</title>
        <authorList>
            <person name="Kim M."/>
            <person name="Park Y.-J."/>
            <person name="Shin J.-H."/>
        </authorList>
    </citation>
    <scope>NUCLEOTIDE SEQUENCE [LARGE SCALE GENOMIC DNA]</scope>
    <source>
        <strain evidence="2 3">KACC 14407</strain>
        <plasmid evidence="2 3">unnamed7</plasmid>
    </source>
</reference>
<name>A0A6N1ATT8_9PROT</name>
<feature type="transmembrane region" description="Helical" evidence="1">
    <location>
        <begin position="69"/>
        <end position="93"/>
    </location>
</feature>